<dbReference type="InterPro" id="IPR029068">
    <property type="entry name" value="Glyas_Bleomycin-R_OHBP_Dase"/>
</dbReference>
<reference evidence="5" key="3">
    <citation type="submission" date="2020-07" db="EMBL/GenBank/DDBJ databases">
        <title>Flavobacterium sp. xlx-214.</title>
        <authorList>
            <person name="Yang C."/>
        </authorList>
    </citation>
    <scope>NUCLEOTIDE SEQUENCE [LARGE SCALE GENOMIC DNA]</scope>
    <source>
        <strain evidence="5">CX-624</strain>
    </source>
</reference>
<dbReference type="SUPFAM" id="SSF54593">
    <property type="entry name" value="Glyoxalase/Bleomycin resistance protein/Dihydroxybiphenyl dioxygenase"/>
    <property type="match status" value="1"/>
</dbReference>
<dbReference type="Pfam" id="PF06983">
    <property type="entry name" value="3-dmu-9_3-mt"/>
    <property type="match status" value="1"/>
</dbReference>
<evidence type="ECO:0000313" key="4">
    <source>
        <dbReference type="Proteomes" id="UP000515349"/>
    </source>
</evidence>
<name>A0A7D7LPP4_9FLAO</name>
<keyword evidence="5" id="KW-1185">Reference proteome</keyword>
<reference evidence="3" key="1">
    <citation type="submission" date="2020-07" db="EMBL/GenBank/DDBJ databases">
        <title>Chryseobacterium sp. CX-624.</title>
        <authorList>
            <person name="Yang C."/>
        </authorList>
    </citation>
    <scope>NUCLEOTIDE SEQUENCE</scope>
    <source>
        <strain evidence="3">CX-624</strain>
    </source>
</reference>
<dbReference type="Proteomes" id="UP000515349">
    <property type="component" value="Chromosome"/>
</dbReference>
<dbReference type="KEGG" id="cbau:H1R16_00350"/>
<feature type="domain" description="PhnB-like" evidence="1">
    <location>
        <begin position="3"/>
        <end position="135"/>
    </location>
</feature>
<evidence type="ECO:0000259" key="1">
    <source>
        <dbReference type="Pfam" id="PF06983"/>
    </source>
</evidence>
<reference evidence="2" key="4">
    <citation type="submission" date="2020-07" db="EMBL/GenBank/DDBJ databases">
        <authorList>
            <person name="Yang C."/>
        </authorList>
    </citation>
    <scope>NUCLEOTIDE SEQUENCE</scope>
    <source>
        <strain evidence="2">Cx-624</strain>
    </source>
</reference>
<dbReference type="InterPro" id="IPR028973">
    <property type="entry name" value="PhnB-like"/>
</dbReference>
<dbReference type="Proteomes" id="UP000539710">
    <property type="component" value="Unassembled WGS sequence"/>
</dbReference>
<reference evidence="4" key="2">
    <citation type="submission" date="2020-07" db="EMBL/GenBank/DDBJ databases">
        <title>Chryseobacterium sp.cx-624.</title>
        <authorList>
            <person name="Yang C."/>
        </authorList>
    </citation>
    <scope>NUCLEOTIDE SEQUENCE [LARGE SCALE GENOMIC DNA]</scope>
    <source>
        <strain evidence="4">cx-624</strain>
    </source>
</reference>
<dbReference type="Gene3D" id="3.10.180.10">
    <property type="entry name" value="2,3-Dihydroxybiphenyl 1,2-Dioxygenase, domain 1"/>
    <property type="match status" value="1"/>
</dbReference>
<dbReference type="PANTHER" id="PTHR33990">
    <property type="entry name" value="PROTEIN YJDN-RELATED"/>
    <property type="match status" value="1"/>
</dbReference>
<evidence type="ECO:0000313" key="2">
    <source>
        <dbReference type="EMBL" id="MBA5246112.1"/>
    </source>
</evidence>
<dbReference type="CDD" id="cd06588">
    <property type="entry name" value="PhnB_like"/>
    <property type="match status" value="1"/>
</dbReference>
<dbReference type="RefSeq" id="WP_181886211.1">
    <property type="nucleotide sequence ID" value="NZ_CP059472.1"/>
</dbReference>
<dbReference type="EMBL" id="CP059472">
    <property type="protein sequence ID" value="QMS98500.1"/>
    <property type="molecule type" value="Genomic_DNA"/>
</dbReference>
<organism evidence="3 4">
    <name type="scientific">Marnyiella aurantia</name>
    <dbReference type="NCBI Taxonomy" id="2758037"/>
    <lineage>
        <taxon>Bacteria</taxon>
        <taxon>Pseudomonadati</taxon>
        <taxon>Bacteroidota</taxon>
        <taxon>Flavobacteriia</taxon>
        <taxon>Flavobacteriales</taxon>
        <taxon>Weeksellaceae</taxon>
        <taxon>Marnyiella</taxon>
    </lineage>
</organism>
<evidence type="ECO:0000313" key="5">
    <source>
        <dbReference type="Proteomes" id="UP000539710"/>
    </source>
</evidence>
<dbReference type="AlphaFoldDB" id="A0A7D7LPP4"/>
<protein>
    <submittedName>
        <fullName evidence="3">VOC family protein</fullName>
    </submittedName>
</protein>
<dbReference type="EMBL" id="JACEUX010000001">
    <property type="protein sequence ID" value="MBA5246112.1"/>
    <property type="molecule type" value="Genomic_DNA"/>
</dbReference>
<sequence>MAKLNPYLNFDGTALEAFTLYQSVFGGEFVGGIMRMGDAPGTENLPEDEKNRIMHIALPIGGDLLMASDVSPSMGQRVTAGNSNYISIFTESRDEADRFFNALSEGGEVEMPMEDQFWGDYFGSFRDRFGIHWMINHNDSVQI</sequence>
<dbReference type="PANTHER" id="PTHR33990:SF1">
    <property type="entry name" value="PROTEIN YJDN"/>
    <property type="match status" value="1"/>
</dbReference>
<accession>A0A7D7LPP4</accession>
<proteinExistence type="predicted"/>
<gene>
    <name evidence="3" type="ORF">H1R16_00350</name>
    <name evidence="2" type="ORF">H2507_02920</name>
</gene>
<evidence type="ECO:0000313" key="3">
    <source>
        <dbReference type="EMBL" id="QMS98500.1"/>
    </source>
</evidence>